<proteinExistence type="predicted"/>
<dbReference type="EMBL" id="NJHN03000107">
    <property type="protein sequence ID" value="KAH9414601.1"/>
    <property type="molecule type" value="Genomic_DNA"/>
</dbReference>
<dbReference type="Proteomes" id="UP000887458">
    <property type="component" value="Unassembled WGS sequence"/>
</dbReference>
<accession>A0ABQ8IW95</accession>
<organism evidence="2 3">
    <name type="scientific">Dermatophagoides pteronyssinus</name>
    <name type="common">European house dust mite</name>
    <dbReference type="NCBI Taxonomy" id="6956"/>
    <lineage>
        <taxon>Eukaryota</taxon>
        <taxon>Metazoa</taxon>
        <taxon>Ecdysozoa</taxon>
        <taxon>Arthropoda</taxon>
        <taxon>Chelicerata</taxon>
        <taxon>Arachnida</taxon>
        <taxon>Acari</taxon>
        <taxon>Acariformes</taxon>
        <taxon>Sarcoptiformes</taxon>
        <taxon>Astigmata</taxon>
        <taxon>Psoroptidia</taxon>
        <taxon>Analgoidea</taxon>
        <taxon>Pyroglyphidae</taxon>
        <taxon>Dermatophagoidinae</taxon>
        <taxon>Dermatophagoides</taxon>
    </lineage>
</organism>
<feature type="region of interest" description="Disordered" evidence="1">
    <location>
        <begin position="103"/>
        <end position="124"/>
    </location>
</feature>
<reference evidence="2 3" key="1">
    <citation type="journal article" date="2018" name="J. Allergy Clin. Immunol.">
        <title>High-quality assembly of Dermatophagoides pteronyssinus genome and transcriptome reveals a wide range of novel allergens.</title>
        <authorList>
            <person name="Liu X.Y."/>
            <person name="Yang K.Y."/>
            <person name="Wang M.Q."/>
            <person name="Kwok J.S."/>
            <person name="Zeng X."/>
            <person name="Yang Z."/>
            <person name="Xiao X.J."/>
            <person name="Lau C.P."/>
            <person name="Li Y."/>
            <person name="Huang Z.M."/>
            <person name="Ba J.G."/>
            <person name="Yim A.K."/>
            <person name="Ouyang C.Y."/>
            <person name="Ngai S.M."/>
            <person name="Chan T.F."/>
            <person name="Leung E.L."/>
            <person name="Liu L."/>
            <person name="Liu Z.G."/>
            <person name="Tsui S.K."/>
        </authorList>
    </citation>
    <scope>NUCLEOTIDE SEQUENCE [LARGE SCALE GENOMIC DNA]</scope>
    <source>
        <strain evidence="2">Derp</strain>
    </source>
</reference>
<keyword evidence="3" id="KW-1185">Reference proteome</keyword>
<protein>
    <submittedName>
        <fullName evidence="2">Uncharacterized protein</fullName>
    </submittedName>
</protein>
<comment type="caution">
    <text evidence="2">The sequence shown here is derived from an EMBL/GenBank/DDBJ whole genome shotgun (WGS) entry which is preliminary data.</text>
</comment>
<sequence>MAIIISKNNSDSNSRMNNIHSTNNFTTCNDNTTMMVANDHNEKPNVQMETTTMMSKITNKEIDSNTLLRFPSHDSMKNASAVAVTAEYILGSIEIVPESIENRKTSQTTTTTATTTTTTNSNAMDNYDIPKNLCKMMIMKIAKSENDDDDDDGEKQKQPQNVCVCNNFIINGKIVDKHLSLSQTTETEAAAAVTDNSIQFVSHHDDNDDLNGTKKKICSPLSSSSFNNSCRQNFHCCCCYYCCGDGSTTTIKAKNSVQQQSDSVYDGFLQKDQSNTHKQSQANYNK</sequence>
<reference evidence="2 3" key="2">
    <citation type="journal article" date="2022" name="Mol. Biol. Evol.">
        <title>Comparative Genomics Reveals Insights into the Divergent Evolution of Astigmatic Mites and Household Pest Adaptations.</title>
        <authorList>
            <person name="Xiong Q."/>
            <person name="Wan A.T."/>
            <person name="Liu X."/>
            <person name="Fung C.S."/>
            <person name="Xiao X."/>
            <person name="Malainual N."/>
            <person name="Hou J."/>
            <person name="Wang L."/>
            <person name="Wang M."/>
            <person name="Yang K.Y."/>
            <person name="Cui Y."/>
            <person name="Leung E.L."/>
            <person name="Nong W."/>
            <person name="Shin S.K."/>
            <person name="Au S.W."/>
            <person name="Jeong K.Y."/>
            <person name="Chew F.T."/>
            <person name="Hui J.H."/>
            <person name="Leung T.F."/>
            <person name="Tungtrongchitr A."/>
            <person name="Zhong N."/>
            <person name="Liu Z."/>
            <person name="Tsui S.K."/>
        </authorList>
    </citation>
    <scope>NUCLEOTIDE SEQUENCE [LARGE SCALE GENOMIC DNA]</scope>
    <source>
        <strain evidence="2">Derp</strain>
    </source>
</reference>
<evidence type="ECO:0000256" key="1">
    <source>
        <dbReference type="SAM" id="MobiDB-lite"/>
    </source>
</evidence>
<evidence type="ECO:0000313" key="3">
    <source>
        <dbReference type="Proteomes" id="UP000887458"/>
    </source>
</evidence>
<name>A0ABQ8IW95_DERPT</name>
<gene>
    <name evidence="2" type="ORF">DERP_008797</name>
</gene>
<feature type="compositionally biased region" description="Low complexity" evidence="1">
    <location>
        <begin position="108"/>
        <end position="119"/>
    </location>
</feature>
<evidence type="ECO:0000313" key="2">
    <source>
        <dbReference type="EMBL" id="KAH9414601.1"/>
    </source>
</evidence>